<proteinExistence type="predicted"/>
<keyword evidence="2" id="KW-1133">Transmembrane helix</keyword>
<dbReference type="RefSeq" id="XP_001912277.1">
    <property type="nucleotide sequence ID" value="XM_001912242.1"/>
</dbReference>
<organism evidence="3">
    <name type="scientific">Podospora anserina (strain S / ATCC MYA-4624 / DSM 980 / FGSC 10383)</name>
    <name type="common">Pleurage anserina</name>
    <dbReference type="NCBI Taxonomy" id="515849"/>
    <lineage>
        <taxon>Eukaryota</taxon>
        <taxon>Fungi</taxon>
        <taxon>Dikarya</taxon>
        <taxon>Ascomycota</taxon>
        <taxon>Pezizomycotina</taxon>
        <taxon>Sordariomycetes</taxon>
        <taxon>Sordariomycetidae</taxon>
        <taxon>Sordariales</taxon>
        <taxon>Podosporaceae</taxon>
        <taxon>Podospora</taxon>
        <taxon>Podospora anserina</taxon>
    </lineage>
</organism>
<evidence type="ECO:0000313" key="3">
    <source>
        <dbReference type="EMBL" id="CAP59756.1"/>
    </source>
</evidence>
<feature type="transmembrane region" description="Helical" evidence="2">
    <location>
        <begin position="12"/>
        <end position="32"/>
    </location>
</feature>
<keyword evidence="2" id="KW-0472">Membrane</keyword>
<dbReference type="GeneID" id="6196947"/>
<dbReference type="AlphaFoldDB" id="B2A9K9"/>
<accession>B2A9K9</accession>
<dbReference type="VEuPathDB" id="FungiDB:PODANS_1_60"/>
<dbReference type="HOGENOM" id="CLU_1215205_0_0_1"/>
<reference evidence="5" key="3">
    <citation type="journal article" date="2014" name="Genetics">
        <title>Maintaining two mating types: Structure of the mating type locus and its role in heterokaryosis in Podospora anserina.</title>
        <authorList>
            <person name="Grognet P."/>
            <person name="Bidard F."/>
            <person name="Kuchly C."/>
            <person name="Tong L.C.H."/>
            <person name="Coppin E."/>
            <person name="Benkhali J.A."/>
            <person name="Couloux A."/>
            <person name="Wincker P."/>
            <person name="Debuchy R."/>
            <person name="Silar P."/>
        </authorList>
    </citation>
    <scope>GENOME REANNOTATION</scope>
    <source>
        <strain evidence="5">S / ATCC MYA-4624 / DSM 980 / FGSC 10383</strain>
    </source>
</reference>
<dbReference type="KEGG" id="pan:PODANSg09323"/>
<feature type="region of interest" description="Disordered" evidence="1">
    <location>
        <begin position="40"/>
        <end position="59"/>
    </location>
</feature>
<keyword evidence="2" id="KW-0812">Transmembrane</keyword>
<evidence type="ECO:0000313" key="4">
    <source>
        <dbReference type="EMBL" id="CDP22400.1"/>
    </source>
</evidence>
<reference evidence="3 5" key="1">
    <citation type="journal article" date="2008" name="Genome Biol.">
        <title>The genome sequence of the model ascomycete fungus Podospora anserina.</title>
        <authorList>
            <person name="Espagne E."/>
            <person name="Lespinet O."/>
            <person name="Malagnac F."/>
            <person name="Da Silva C."/>
            <person name="Jaillon O."/>
            <person name="Porcel B.M."/>
            <person name="Couloux A."/>
            <person name="Aury J.-M."/>
            <person name="Segurens B."/>
            <person name="Poulain J."/>
            <person name="Anthouard V."/>
            <person name="Grossetete S."/>
            <person name="Khalili H."/>
            <person name="Coppin E."/>
            <person name="Dequard-Chablat M."/>
            <person name="Picard M."/>
            <person name="Contamine V."/>
            <person name="Arnaise S."/>
            <person name="Bourdais A."/>
            <person name="Berteaux-Lecellier V."/>
            <person name="Gautheret D."/>
            <person name="de Vries R.P."/>
            <person name="Battaglia E."/>
            <person name="Coutinho P.M."/>
            <person name="Danchin E.G.J."/>
            <person name="Henrissat B."/>
            <person name="El Khoury R."/>
            <person name="Sainsard-Chanet A."/>
            <person name="Boivin A."/>
            <person name="Pinan-Lucarre B."/>
            <person name="Sellem C.H."/>
            <person name="Debuchy R."/>
            <person name="Wincker P."/>
            <person name="Weissenbach J."/>
            <person name="Silar P."/>
        </authorList>
    </citation>
    <scope>NUCLEOTIDE SEQUENCE [LARGE SCALE GENOMIC DNA]</scope>
    <source>
        <strain evidence="5">S / ATCC MYA-4624 / DSM 980 / FGSC 10383</strain>
        <strain evidence="3">S mat+</strain>
    </source>
</reference>
<name>B2A9K9_PODAN</name>
<sequence length="228" mass="25371">MGLRACSLGDITLAACRICFLYSFLSLSSVFLSPLPNSTRFEKGDSCSPSRSPRRKAVGRSLSANSLLFTTQRHQPLSLLTLFWPGAHPCPGFSVLQKDNIAYLANISGPAIAEFNIPPFSECWAHLYNLCPRPGVSVDVLERCIALIREETVRYVNTLPASVQASIKDRAKEDSLYFGYMRHEIQLPQGKELAAMTLQGVAWELAINQMQAYGFHARLCCKNLLRPF</sequence>
<dbReference type="OrthoDB" id="336240at2759"/>
<protein>
    <submittedName>
        <fullName evidence="3">Podospora anserina S mat+ genomic DNA chromosome 1, supercontig 1</fullName>
    </submittedName>
</protein>
<dbReference type="EMBL" id="FO904936">
    <property type="protein sequence ID" value="CDP22400.1"/>
    <property type="molecule type" value="Genomic_DNA"/>
</dbReference>
<evidence type="ECO:0000313" key="5">
    <source>
        <dbReference type="Proteomes" id="UP000001197"/>
    </source>
</evidence>
<dbReference type="Proteomes" id="UP000001197">
    <property type="component" value="Chromosome 1"/>
</dbReference>
<dbReference type="STRING" id="515849.B2A9K9"/>
<keyword evidence="5" id="KW-1185">Reference proteome</keyword>
<evidence type="ECO:0000256" key="2">
    <source>
        <dbReference type="SAM" id="Phobius"/>
    </source>
</evidence>
<reference evidence="3" key="2">
    <citation type="submission" date="2008-07" db="EMBL/GenBank/DDBJ databases">
        <authorList>
            <person name="Genoscope - CEA"/>
        </authorList>
    </citation>
    <scope>NUCLEOTIDE SEQUENCE</scope>
    <source>
        <strain evidence="3">S mat+</strain>
    </source>
</reference>
<evidence type="ECO:0000256" key="1">
    <source>
        <dbReference type="SAM" id="MobiDB-lite"/>
    </source>
</evidence>
<dbReference type="EMBL" id="CU633438">
    <property type="protein sequence ID" value="CAP59756.1"/>
    <property type="molecule type" value="Genomic_DNA"/>
</dbReference>
<reference evidence="4" key="4">
    <citation type="submission" date="2015-04" db="EMBL/GenBank/DDBJ databases">
        <title>Maintaining two mating types: Structure of the mating type locus and its role in heterokaryosis in Podospora anserina.</title>
        <authorList>
            <person name="Grognet P."/>
            <person name="Bidard F."/>
            <person name="Kuchly C."/>
            <person name="Chan Ho Tong L."/>
            <person name="Coppin E."/>
            <person name="Ait Benkhali J."/>
            <person name="Couloux A."/>
            <person name="Wincker P."/>
            <person name="Debuchy R."/>
            <person name="Silar P."/>
        </authorList>
    </citation>
    <scope>NUCLEOTIDE SEQUENCE</scope>
</reference>
<gene>
    <name evidence="3" type="ORF">PODANS_1_60</name>
</gene>